<feature type="region of interest" description="Disordered" evidence="7">
    <location>
        <begin position="414"/>
        <end position="445"/>
    </location>
</feature>
<organism evidence="9 10">
    <name type="scientific">Kribbella hippodromi</name>
    <dbReference type="NCBI Taxonomy" id="434347"/>
    <lineage>
        <taxon>Bacteria</taxon>
        <taxon>Bacillati</taxon>
        <taxon>Actinomycetota</taxon>
        <taxon>Actinomycetes</taxon>
        <taxon>Propionibacteriales</taxon>
        <taxon>Kribbellaceae</taxon>
        <taxon>Kribbella</taxon>
    </lineage>
</organism>
<dbReference type="PROSITE" id="PS00108">
    <property type="entry name" value="PROTEIN_KINASE_ST"/>
    <property type="match status" value="1"/>
</dbReference>
<evidence type="ECO:0000256" key="1">
    <source>
        <dbReference type="ARBA" id="ARBA00012513"/>
    </source>
</evidence>
<evidence type="ECO:0000256" key="6">
    <source>
        <dbReference type="ARBA" id="ARBA00022840"/>
    </source>
</evidence>
<dbReference type="InterPro" id="IPR008271">
    <property type="entry name" value="Ser/Thr_kinase_AS"/>
</dbReference>
<dbReference type="InterPro" id="IPR000719">
    <property type="entry name" value="Prot_kinase_dom"/>
</dbReference>
<keyword evidence="10" id="KW-1185">Reference proteome</keyword>
<dbReference type="EMBL" id="BAAAPH010000017">
    <property type="protein sequence ID" value="GAA1588798.1"/>
    <property type="molecule type" value="Genomic_DNA"/>
</dbReference>
<keyword evidence="4" id="KW-0547">Nucleotide-binding</keyword>
<gene>
    <name evidence="9" type="ORF">GCM10009804_51100</name>
</gene>
<evidence type="ECO:0000313" key="9">
    <source>
        <dbReference type="EMBL" id="GAA1588798.1"/>
    </source>
</evidence>
<dbReference type="Gene3D" id="1.10.510.10">
    <property type="entry name" value="Transferase(Phosphotransferase) domain 1"/>
    <property type="match status" value="1"/>
</dbReference>
<dbReference type="Proteomes" id="UP001501705">
    <property type="component" value="Unassembled WGS sequence"/>
</dbReference>
<evidence type="ECO:0000256" key="4">
    <source>
        <dbReference type="ARBA" id="ARBA00022741"/>
    </source>
</evidence>
<protein>
    <recommendedName>
        <fullName evidence="1">non-specific serine/threonine protein kinase</fullName>
        <ecNumber evidence="1">2.7.11.1</ecNumber>
    </recommendedName>
</protein>
<evidence type="ECO:0000256" key="2">
    <source>
        <dbReference type="ARBA" id="ARBA00022527"/>
    </source>
</evidence>
<evidence type="ECO:0000256" key="5">
    <source>
        <dbReference type="ARBA" id="ARBA00022777"/>
    </source>
</evidence>
<dbReference type="EC" id="2.7.11.1" evidence="1"/>
<keyword evidence="2" id="KW-0723">Serine/threonine-protein kinase</keyword>
<evidence type="ECO:0000256" key="7">
    <source>
        <dbReference type="SAM" id="MobiDB-lite"/>
    </source>
</evidence>
<sequence length="496" mass="51622">MNGEVLAGRYRLLTLLGRGGAGEVWAAEDTVLARQVALKLLRSLDGDPMDAVDRFRAEAQSAARLMHPNVVATYDVGTEGEHVFLVMELVQGPDLAQLMRNSGLPSAQLVADIAVQGARALDAAHAAGVVHRDIKPANLMLTPDGTLKMTDFGIAKRAGNETTGLGVLLGTASYVSPEQVRGEPATPASDWYAFGCVLHELLTGAPPFSDPTVDVVMRQHLDAVPPPVARADVPGELSGLVTHLLAKNPGDRPSSAAQVSALLTPSNKTQVLPLPAADAAGVGDAAEVVGATGVAGVVGVGKWEESEPRTHRAAASGRSPLLKVGVAAAVVVVGVVAALLLRAGLSSDQPTAQAGGTPSAPVQKATAAPKTTPVPTKTSSKPPSTKPTPKQTPQNSRGVLVQRLRSLAAQVRATENNQSGGHGNQGKAPREAAKDLDQAAEAVDEGDLQSAGEHFYAARQRLFEAQVRRRWQATPEIVTLFGTLSRTLPRPESDNE</sequence>
<evidence type="ECO:0000313" key="10">
    <source>
        <dbReference type="Proteomes" id="UP001501705"/>
    </source>
</evidence>
<feature type="compositionally biased region" description="Basic and acidic residues" evidence="7">
    <location>
        <begin position="428"/>
        <end position="437"/>
    </location>
</feature>
<evidence type="ECO:0000256" key="3">
    <source>
        <dbReference type="ARBA" id="ARBA00022679"/>
    </source>
</evidence>
<keyword evidence="6" id="KW-0067">ATP-binding</keyword>
<dbReference type="PANTHER" id="PTHR43289">
    <property type="entry name" value="MITOGEN-ACTIVATED PROTEIN KINASE KINASE KINASE 20-RELATED"/>
    <property type="match status" value="1"/>
</dbReference>
<feature type="compositionally biased region" description="Low complexity" evidence="7">
    <location>
        <begin position="361"/>
        <end position="394"/>
    </location>
</feature>
<dbReference type="RefSeq" id="WP_344237064.1">
    <property type="nucleotide sequence ID" value="NZ_BAAAPH010000017.1"/>
</dbReference>
<feature type="domain" description="Protein kinase" evidence="8">
    <location>
        <begin position="10"/>
        <end position="263"/>
    </location>
</feature>
<accession>A0ABN2DYT6</accession>
<dbReference type="PANTHER" id="PTHR43289:SF6">
    <property type="entry name" value="SERINE_THREONINE-PROTEIN KINASE NEKL-3"/>
    <property type="match status" value="1"/>
</dbReference>
<keyword evidence="3" id="KW-0808">Transferase</keyword>
<name>A0ABN2DYT6_9ACTN</name>
<proteinExistence type="predicted"/>
<dbReference type="Gene3D" id="3.30.200.20">
    <property type="entry name" value="Phosphorylase Kinase, domain 1"/>
    <property type="match status" value="1"/>
</dbReference>
<dbReference type="PROSITE" id="PS50011">
    <property type="entry name" value="PROTEIN_KINASE_DOM"/>
    <property type="match status" value="1"/>
</dbReference>
<evidence type="ECO:0000259" key="8">
    <source>
        <dbReference type="PROSITE" id="PS50011"/>
    </source>
</evidence>
<reference evidence="9 10" key="1">
    <citation type="journal article" date="2019" name="Int. J. Syst. Evol. Microbiol.">
        <title>The Global Catalogue of Microorganisms (GCM) 10K type strain sequencing project: providing services to taxonomists for standard genome sequencing and annotation.</title>
        <authorList>
            <consortium name="The Broad Institute Genomics Platform"/>
            <consortium name="The Broad Institute Genome Sequencing Center for Infectious Disease"/>
            <person name="Wu L."/>
            <person name="Ma J."/>
        </authorList>
    </citation>
    <scope>NUCLEOTIDE SEQUENCE [LARGE SCALE GENOMIC DNA]</scope>
    <source>
        <strain evidence="9 10">JCM 15572</strain>
    </source>
</reference>
<dbReference type="InterPro" id="IPR011009">
    <property type="entry name" value="Kinase-like_dom_sf"/>
</dbReference>
<dbReference type="SMART" id="SM00220">
    <property type="entry name" value="S_TKc"/>
    <property type="match status" value="1"/>
</dbReference>
<comment type="caution">
    <text evidence="9">The sequence shown here is derived from an EMBL/GenBank/DDBJ whole genome shotgun (WGS) entry which is preliminary data.</text>
</comment>
<keyword evidence="5" id="KW-0418">Kinase</keyword>
<dbReference type="CDD" id="cd14014">
    <property type="entry name" value="STKc_PknB_like"/>
    <property type="match status" value="1"/>
</dbReference>
<dbReference type="Pfam" id="PF00069">
    <property type="entry name" value="Pkinase"/>
    <property type="match status" value="1"/>
</dbReference>
<dbReference type="SUPFAM" id="SSF56112">
    <property type="entry name" value="Protein kinase-like (PK-like)"/>
    <property type="match status" value="1"/>
</dbReference>
<feature type="region of interest" description="Disordered" evidence="7">
    <location>
        <begin position="348"/>
        <end position="398"/>
    </location>
</feature>